<proteinExistence type="predicted"/>
<gene>
    <name evidence="1" type="ORF">G9U52_00370</name>
</gene>
<accession>A0ABX0IWU8</accession>
<reference evidence="1" key="1">
    <citation type="submission" date="2020-03" db="EMBL/GenBank/DDBJ databases">
        <title>Draft sequencing of Paenibacilllus sp. S3N08.</title>
        <authorList>
            <person name="Kim D.-U."/>
        </authorList>
    </citation>
    <scope>NUCLEOTIDE SEQUENCE</scope>
    <source>
        <strain evidence="1">S3N08</strain>
    </source>
</reference>
<dbReference type="EMBL" id="JAAOIW010000001">
    <property type="protein sequence ID" value="NHN28277.1"/>
    <property type="molecule type" value="Genomic_DNA"/>
</dbReference>
<dbReference type="Proteomes" id="UP001165962">
    <property type="component" value="Unassembled WGS sequence"/>
</dbReference>
<protein>
    <submittedName>
        <fullName evidence="1">Uncharacterized protein</fullName>
    </submittedName>
</protein>
<evidence type="ECO:0000313" key="2">
    <source>
        <dbReference type="Proteomes" id="UP001165962"/>
    </source>
</evidence>
<evidence type="ECO:0000313" key="1">
    <source>
        <dbReference type="EMBL" id="NHN28277.1"/>
    </source>
</evidence>
<keyword evidence="2" id="KW-1185">Reference proteome</keyword>
<comment type="caution">
    <text evidence="1">The sequence shown here is derived from an EMBL/GenBank/DDBJ whole genome shotgun (WGS) entry which is preliminary data.</text>
</comment>
<organism evidence="1 2">
    <name type="scientific">Paenibacillus agricola</name>
    <dbReference type="NCBI Taxonomy" id="2716264"/>
    <lineage>
        <taxon>Bacteria</taxon>
        <taxon>Bacillati</taxon>
        <taxon>Bacillota</taxon>
        <taxon>Bacilli</taxon>
        <taxon>Bacillales</taxon>
        <taxon>Paenibacillaceae</taxon>
        <taxon>Paenibacillus</taxon>
    </lineage>
</organism>
<sequence length="58" mass="6996">MNRTIFEELRTLKRNNEFREVLLMHAAKKILADKKKMSRLQKIFGGKKRVKIIPKVWD</sequence>
<dbReference type="RefSeq" id="WP_166144511.1">
    <property type="nucleotide sequence ID" value="NZ_JAAOIW010000001.1"/>
</dbReference>
<name>A0ABX0IWU8_9BACL</name>